<comment type="caution">
    <text evidence="1">The sequence shown here is derived from an EMBL/GenBank/DDBJ whole genome shotgun (WGS) entry which is preliminary data.</text>
</comment>
<protein>
    <submittedName>
        <fullName evidence="1">Uncharacterized protein</fullName>
    </submittedName>
</protein>
<dbReference type="EMBL" id="JAMKFB020000004">
    <property type="protein sequence ID" value="KAL0195349.1"/>
    <property type="molecule type" value="Genomic_DNA"/>
</dbReference>
<sequence>MSSYAVMNKNWMILYWGMLQSESEQSLESMYCGLANCYSAGFLKARYQWVD</sequence>
<dbReference type="Proteomes" id="UP001529510">
    <property type="component" value="Unassembled WGS sequence"/>
</dbReference>
<organism evidence="1 2">
    <name type="scientific">Cirrhinus mrigala</name>
    <name type="common">Mrigala</name>
    <dbReference type="NCBI Taxonomy" id="683832"/>
    <lineage>
        <taxon>Eukaryota</taxon>
        <taxon>Metazoa</taxon>
        <taxon>Chordata</taxon>
        <taxon>Craniata</taxon>
        <taxon>Vertebrata</taxon>
        <taxon>Euteleostomi</taxon>
        <taxon>Actinopterygii</taxon>
        <taxon>Neopterygii</taxon>
        <taxon>Teleostei</taxon>
        <taxon>Ostariophysi</taxon>
        <taxon>Cypriniformes</taxon>
        <taxon>Cyprinidae</taxon>
        <taxon>Labeoninae</taxon>
        <taxon>Labeonini</taxon>
        <taxon>Cirrhinus</taxon>
    </lineage>
</organism>
<evidence type="ECO:0000313" key="2">
    <source>
        <dbReference type="Proteomes" id="UP001529510"/>
    </source>
</evidence>
<gene>
    <name evidence="1" type="ORF">M9458_008921</name>
</gene>
<accession>A0ABD0R9Y3</accession>
<feature type="non-terminal residue" evidence="1">
    <location>
        <position position="51"/>
    </location>
</feature>
<dbReference type="AlphaFoldDB" id="A0ABD0R9Y3"/>
<proteinExistence type="predicted"/>
<name>A0ABD0R9Y3_CIRMR</name>
<reference evidence="1 2" key="1">
    <citation type="submission" date="2024-05" db="EMBL/GenBank/DDBJ databases">
        <title>Genome sequencing and assembly of Indian major carp, Cirrhinus mrigala (Hamilton, 1822).</title>
        <authorList>
            <person name="Mohindra V."/>
            <person name="Chowdhury L.M."/>
            <person name="Lal K."/>
            <person name="Jena J.K."/>
        </authorList>
    </citation>
    <scope>NUCLEOTIDE SEQUENCE [LARGE SCALE GENOMIC DNA]</scope>
    <source>
        <strain evidence="1">CM1030</strain>
        <tissue evidence="1">Blood</tissue>
    </source>
</reference>
<keyword evidence="2" id="KW-1185">Reference proteome</keyword>
<evidence type="ECO:0000313" key="1">
    <source>
        <dbReference type="EMBL" id="KAL0195349.1"/>
    </source>
</evidence>